<reference evidence="4" key="1">
    <citation type="submission" date="2018-05" db="EMBL/GenBank/DDBJ databases">
        <authorList>
            <person name="Lanie J.A."/>
            <person name="Ng W.-L."/>
            <person name="Kazmierczak K.M."/>
            <person name="Andrzejewski T.M."/>
            <person name="Davidsen T.M."/>
            <person name="Wayne K.J."/>
            <person name="Tettelin H."/>
            <person name="Glass J.I."/>
            <person name="Rusch D."/>
            <person name="Podicherti R."/>
            <person name="Tsui H.-C.T."/>
            <person name="Winkler M.E."/>
        </authorList>
    </citation>
    <scope>NUCLEOTIDE SEQUENCE</scope>
</reference>
<dbReference type="GO" id="GO:0009099">
    <property type="term" value="P:L-valine biosynthetic process"/>
    <property type="evidence" value="ECO:0007669"/>
    <property type="project" value="TreeGrafter"/>
</dbReference>
<dbReference type="PANTHER" id="PTHR18968:SF129">
    <property type="entry name" value="ACETOLACTATE SYNTHASE"/>
    <property type="match status" value="1"/>
</dbReference>
<dbReference type="Gene3D" id="3.40.50.1220">
    <property type="entry name" value="TPP-binding domain"/>
    <property type="match status" value="1"/>
</dbReference>
<dbReference type="InterPro" id="IPR012001">
    <property type="entry name" value="Thiamin_PyroP_enz_TPP-bd_dom"/>
</dbReference>
<dbReference type="FunFam" id="3.40.50.970:FF:000007">
    <property type="entry name" value="Acetolactate synthase"/>
    <property type="match status" value="1"/>
</dbReference>
<feature type="domain" description="Thiamine pyrophosphate enzyme N-terminal TPP-binding" evidence="3">
    <location>
        <begin position="1"/>
        <end position="116"/>
    </location>
</feature>
<dbReference type="GO" id="GO:0003984">
    <property type="term" value="F:acetolactate synthase activity"/>
    <property type="evidence" value="ECO:0007669"/>
    <property type="project" value="TreeGrafter"/>
</dbReference>
<dbReference type="GO" id="GO:0009097">
    <property type="term" value="P:isoleucine biosynthetic process"/>
    <property type="evidence" value="ECO:0007669"/>
    <property type="project" value="TreeGrafter"/>
</dbReference>
<accession>A0A382FLH8</accession>
<dbReference type="EMBL" id="UINC01050650">
    <property type="protein sequence ID" value="SVB63870.1"/>
    <property type="molecule type" value="Genomic_DNA"/>
</dbReference>
<feature type="domain" description="Thiamine pyrophosphate enzyme central" evidence="2">
    <location>
        <begin position="186"/>
        <end position="322"/>
    </location>
</feature>
<dbReference type="Pfam" id="PF00205">
    <property type="entry name" value="TPP_enzyme_M"/>
    <property type="match status" value="1"/>
</dbReference>
<dbReference type="AlphaFoldDB" id="A0A382FLH8"/>
<dbReference type="GO" id="GO:0050660">
    <property type="term" value="F:flavin adenine dinucleotide binding"/>
    <property type="evidence" value="ECO:0007669"/>
    <property type="project" value="TreeGrafter"/>
</dbReference>
<dbReference type="Gene3D" id="3.40.50.970">
    <property type="match status" value="1"/>
</dbReference>
<dbReference type="InterPro" id="IPR045229">
    <property type="entry name" value="TPP_enz"/>
</dbReference>
<evidence type="ECO:0008006" key="5">
    <source>
        <dbReference type="Google" id="ProtNLM"/>
    </source>
</evidence>
<evidence type="ECO:0000259" key="3">
    <source>
        <dbReference type="Pfam" id="PF02776"/>
    </source>
</evidence>
<dbReference type="PANTHER" id="PTHR18968">
    <property type="entry name" value="THIAMINE PYROPHOSPHATE ENZYMES"/>
    <property type="match status" value="1"/>
</dbReference>
<evidence type="ECO:0000256" key="1">
    <source>
        <dbReference type="ARBA" id="ARBA00007812"/>
    </source>
</evidence>
<dbReference type="InterPro" id="IPR029061">
    <property type="entry name" value="THDP-binding"/>
</dbReference>
<dbReference type="GO" id="GO:0000287">
    <property type="term" value="F:magnesium ion binding"/>
    <property type="evidence" value="ECO:0007669"/>
    <property type="project" value="InterPro"/>
</dbReference>
<name>A0A382FLH8_9ZZZZ</name>
<dbReference type="InterPro" id="IPR029035">
    <property type="entry name" value="DHS-like_NAD/FAD-binding_dom"/>
</dbReference>
<evidence type="ECO:0000259" key="2">
    <source>
        <dbReference type="Pfam" id="PF00205"/>
    </source>
</evidence>
<dbReference type="InterPro" id="IPR012000">
    <property type="entry name" value="Thiamin_PyroP_enz_cen_dom"/>
</dbReference>
<dbReference type="SUPFAM" id="SSF52467">
    <property type="entry name" value="DHS-like NAD/FAD-binding domain"/>
    <property type="match status" value="1"/>
</dbReference>
<dbReference type="GO" id="GO:0005948">
    <property type="term" value="C:acetolactate synthase complex"/>
    <property type="evidence" value="ECO:0007669"/>
    <property type="project" value="TreeGrafter"/>
</dbReference>
<dbReference type="CDD" id="cd07035">
    <property type="entry name" value="TPP_PYR_POX_like"/>
    <property type="match status" value="1"/>
</dbReference>
<dbReference type="GO" id="GO:0030976">
    <property type="term" value="F:thiamine pyrophosphate binding"/>
    <property type="evidence" value="ECO:0007669"/>
    <property type="project" value="InterPro"/>
</dbReference>
<gene>
    <name evidence="4" type="ORF">METZ01_LOCUS216724</name>
</gene>
<comment type="similarity">
    <text evidence="1">Belongs to the TPP enzyme family.</text>
</comment>
<dbReference type="Pfam" id="PF02776">
    <property type="entry name" value="TPP_enzyme_N"/>
    <property type="match status" value="1"/>
</dbReference>
<sequence>MKASDLFVRCLEAEGVERIFGVPGEENADFMISLMDSKIDFVLCRHEQGAAFAADAYGRLTGKAGVCLGTLGPGVTNLLTGIADANMDRAPVVAIIGQGSTKRQHKESHQIMDAIGMCKPISKWAQAVLAPENITEIVRKAFKIAETEKPGLCVVELPEDVAKEEVDDTPMPPTKVRRPGADHKAIAMAADLIGNAKNPIILAGNGAIRKRAAMQLTRLAHNLGVGVVNTFMGKGAVAMDDEHCLYTMGLGMGDYNNLAFDTADLVISCGYDLVEYAPKAWNRTKKDTKKIIHMDFWPAEVDRDYIPSIEVVGDLADGLWQLNELIEDRHQGNLPLFEIKTRSNLRATLTEDFAAEKDDAGFPM</sequence>
<evidence type="ECO:0000313" key="4">
    <source>
        <dbReference type="EMBL" id="SVB63870.1"/>
    </source>
</evidence>
<organism evidence="4">
    <name type="scientific">marine metagenome</name>
    <dbReference type="NCBI Taxonomy" id="408172"/>
    <lineage>
        <taxon>unclassified sequences</taxon>
        <taxon>metagenomes</taxon>
        <taxon>ecological metagenomes</taxon>
    </lineage>
</organism>
<proteinExistence type="inferred from homology"/>
<dbReference type="SUPFAM" id="SSF52518">
    <property type="entry name" value="Thiamin diphosphate-binding fold (THDP-binding)"/>
    <property type="match status" value="1"/>
</dbReference>
<feature type="non-terminal residue" evidence="4">
    <location>
        <position position="364"/>
    </location>
</feature>
<protein>
    <recommendedName>
        <fullName evidence="5">Thiamine pyrophosphate enzyme N-terminal TPP-binding domain-containing protein</fullName>
    </recommendedName>
</protein>